<feature type="region of interest" description="Disordered" evidence="2">
    <location>
        <begin position="1"/>
        <end position="67"/>
    </location>
</feature>
<comment type="caution">
    <text evidence="3">The sequence shown here is derived from an EMBL/GenBank/DDBJ whole genome shotgun (WGS) entry which is preliminary data.</text>
</comment>
<organism evidence="3 4">
    <name type="scientific">Candolleomyces eurysporus</name>
    <dbReference type="NCBI Taxonomy" id="2828524"/>
    <lineage>
        <taxon>Eukaryota</taxon>
        <taxon>Fungi</taxon>
        <taxon>Dikarya</taxon>
        <taxon>Basidiomycota</taxon>
        <taxon>Agaricomycotina</taxon>
        <taxon>Agaricomycetes</taxon>
        <taxon>Agaricomycetidae</taxon>
        <taxon>Agaricales</taxon>
        <taxon>Agaricineae</taxon>
        <taxon>Psathyrellaceae</taxon>
        <taxon>Candolleomyces</taxon>
    </lineage>
</organism>
<evidence type="ECO:0000313" key="3">
    <source>
        <dbReference type="EMBL" id="KAJ2925488.1"/>
    </source>
</evidence>
<sequence length="450" mass="48406">MRTSPRKKLAQPVGAPKPQRQPARCRKCPDRPLKSECEHGRKKTKKASSQQSEMDVDVDIPHTPTADTAPQAVVLPDAAPPAAALPGAASSPPLHATMGSPVVPGAGNYAQHPQFDPLAASIAPGGFHASFQGGRYTFHPMYHPTFGPYTNHGLVATGQHFIPPQPSPLPLDPTLAAVAPPGSSNPGSGTPAPVAPNPVVEPAPLPVAPNSIADTPAPVTPLQEVSTASPMTASNPSPDEDIISDDESEGEEIVTKPSAKPTNKNARTYASNRNPVHGFIDGVGRGNRVLKMACRRALKTVFTDQSQASSNWRRLIRDFITRAEDISNRTASWLYVAAHNPSARQPFTHYASRRLHMEAPEDIQKIHQHVASMMTVLKRADRANSIQHEKDKEQSLLKIKQIEDQLTAANEVARKAEAEAQALREEAAARDRLLRQYGWSPGNVPTQAAT</sequence>
<feature type="compositionally biased region" description="Pro residues" evidence="2">
    <location>
        <begin position="193"/>
        <end position="202"/>
    </location>
</feature>
<feature type="region of interest" description="Disordered" evidence="2">
    <location>
        <begin position="174"/>
        <end position="202"/>
    </location>
</feature>
<proteinExistence type="predicted"/>
<dbReference type="AlphaFoldDB" id="A0A9W8J778"/>
<name>A0A9W8J778_9AGAR</name>
<dbReference type="OrthoDB" id="3060861at2759"/>
<keyword evidence="4" id="KW-1185">Reference proteome</keyword>
<gene>
    <name evidence="3" type="ORF">H1R20_g11606</name>
</gene>
<evidence type="ECO:0000256" key="2">
    <source>
        <dbReference type="SAM" id="MobiDB-lite"/>
    </source>
</evidence>
<feature type="compositionally biased region" description="Polar residues" evidence="2">
    <location>
        <begin position="260"/>
        <end position="270"/>
    </location>
</feature>
<feature type="compositionally biased region" description="Basic and acidic residues" evidence="2">
    <location>
        <begin position="27"/>
        <end position="39"/>
    </location>
</feature>
<feature type="compositionally biased region" description="Polar residues" evidence="2">
    <location>
        <begin position="226"/>
        <end position="235"/>
    </location>
</feature>
<dbReference type="EMBL" id="JANBPK010001171">
    <property type="protein sequence ID" value="KAJ2925488.1"/>
    <property type="molecule type" value="Genomic_DNA"/>
</dbReference>
<dbReference type="Proteomes" id="UP001140091">
    <property type="component" value="Unassembled WGS sequence"/>
</dbReference>
<reference evidence="3" key="1">
    <citation type="submission" date="2022-06" db="EMBL/GenBank/DDBJ databases">
        <title>Genome Sequence of Candolleomyces eurysporus.</title>
        <authorList>
            <person name="Buettner E."/>
        </authorList>
    </citation>
    <scope>NUCLEOTIDE SEQUENCE</scope>
    <source>
        <strain evidence="3">VTCC 930004</strain>
    </source>
</reference>
<evidence type="ECO:0000256" key="1">
    <source>
        <dbReference type="SAM" id="Coils"/>
    </source>
</evidence>
<feature type="compositionally biased region" description="Low complexity" evidence="2">
    <location>
        <begin position="174"/>
        <end position="192"/>
    </location>
</feature>
<protein>
    <submittedName>
        <fullName evidence="3">Uncharacterized protein</fullName>
    </submittedName>
</protein>
<feature type="region of interest" description="Disordered" evidence="2">
    <location>
        <begin position="226"/>
        <end position="270"/>
    </location>
</feature>
<accession>A0A9W8J778</accession>
<feature type="compositionally biased region" description="Acidic residues" evidence="2">
    <location>
        <begin position="238"/>
        <end position="252"/>
    </location>
</feature>
<evidence type="ECO:0000313" key="4">
    <source>
        <dbReference type="Proteomes" id="UP001140091"/>
    </source>
</evidence>
<feature type="non-terminal residue" evidence="3">
    <location>
        <position position="450"/>
    </location>
</feature>
<feature type="coiled-coil region" evidence="1">
    <location>
        <begin position="392"/>
        <end position="433"/>
    </location>
</feature>
<keyword evidence="1" id="KW-0175">Coiled coil</keyword>